<dbReference type="Proteomes" id="UP000001542">
    <property type="component" value="Unassembled WGS sequence"/>
</dbReference>
<dbReference type="GO" id="GO:0016020">
    <property type="term" value="C:membrane"/>
    <property type="evidence" value="ECO:0000318"/>
    <property type="project" value="GO_Central"/>
</dbReference>
<dbReference type="GO" id="GO:0022857">
    <property type="term" value="F:transmembrane transporter activity"/>
    <property type="evidence" value="ECO:0000318"/>
    <property type="project" value="GO_Central"/>
</dbReference>
<feature type="transmembrane region" description="Helical" evidence="5">
    <location>
        <begin position="135"/>
        <end position="156"/>
    </location>
</feature>
<reference evidence="7" key="2">
    <citation type="journal article" date="2007" name="Science">
        <title>Draft genome sequence of the sexually transmitted pathogen Trichomonas vaginalis.</title>
        <authorList>
            <person name="Carlton J.M."/>
            <person name="Hirt R.P."/>
            <person name="Silva J.C."/>
            <person name="Delcher A.L."/>
            <person name="Schatz M."/>
            <person name="Zhao Q."/>
            <person name="Wortman J.R."/>
            <person name="Bidwell S.L."/>
            <person name="Alsmark U.C.M."/>
            <person name="Besteiro S."/>
            <person name="Sicheritz-Ponten T."/>
            <person name="Noel C.J."/>
            <person name="Dacks J.B."/>
            <person name="Foster P.G."/>
            <person name="Simillion C."/>
            <person name="Van de Peer Y."/>
            <person name="Miranda-Saavedra D."/>
            <person name="Barton G.J."/>
            <person name="Westrop G.D."/>
            <person name="Mueller S."/>
            <person name="Dessi D."/>
            <person name="Fiori P.L."/>
            <person name="Ren Q."/>
            <person name="Paulsen I."/>
            <person name="Zhang H."/>
            <person name="Bastida-Corcuera F.D."/>
            <person name="Simoes-Barbosa A."/>
            <person name="Brown M.T."/>
            <person name="Hayes R.D."/>
            <person name="Mukherjee M."/>
            <person name="Okumura C.Y."/>
            <person name="Schneider R."/>
            <person name="Smith A.J."/>
            <person name="Vanacova S."/>
            <person name="Villalvazo M."/>
            <person name="Haas B.J."/>
            <person name="Pertea M."/>
            <person name="Feldblyum T.V."/>
            <person name="Utterback T.R."/>
            <person name="Shu C.L."/>
            <person name="Osoegawa K."/>
            <person name="de Jong P.J."/>
            <person name="Hrdy I."/>
            <person name="Horvathova L."/>
            <person name="Zubacova Z."/>
            <person name="Dolezal P."/>
            <person name="Malik S.B."/>
            <person name="Logsdon J.M. Jr."/>
            <person name="Henze K."/>
            <person name="Gupta A."/>
            <person name="Wang C.C."/>
            <person name="Dunne R.L."/>
            <person name="Upcroft J.A."/>
            <person name="Upcroft P."/>
            <person name="White O."/>
            <person name="Salzberg S.L."/>
            <person name="Tang P."/>
            <person name="Chiu C.-H."/>
            <person name="Lee Y.-S."/>
            <person name="Embley T.M."/>
            <person name="Coombs G.H."/>
            <person name="Mottram J.C."/>
            <person name="Tachezy J."/>
            <person name="Fraser-Liggett C.M."/>
            <person name="Johnson P.J."/>
        </authorList>
    </citation>
    <scope>NUCLEOTIDE SEQUENCE [LARGE SCALE GENOMIC DNA]</scope>
    <source>
        <strain evidence="7">G3</strain>
    </source>
</reference>
<feature type="domain" description="Major facilitator superfamily (MFS) profile" evidence="6">
    <location>
        <begin position="11"/>
        <end position="385"/>
    </location>
</feature>
<feature type="transmembrane region" description="Helical" evidence="5">
    <location>
        <begin position="267"/>
        <end position="288"/>
    </location>
</feature>
<dbReference type="OrthoDB" id="6480153at2759"/>
<dbReference type="STRING" id="5722.A2EVL1"/>
<evidence type="ECO:0000256" key="2">
    <source>
        <dbReference type="ARBA" id="ARBA00022692"/>
    </source>
</evidence>
<dbReference type="AlphaFoldDB" id="A2EVL1"/>
<dbReference type="InterPro" id="IPR020846">
    <property type="entry name" value="MFS_dom"/>
</dbReference>
<dbReference type="VEuPathDB" id="TrichDB:TVAG_193600"/>
<keyword evidence="8" id="KW-1185">Reference proteome</keyword>
<keyword evidence="3 5" id="KW-1133">Transmembrane helix</keyword>
<dbReference type="FunFam" id="1.20.1250.20:FF:000279">
    <property type="entry name" value="Major facilitator superfamily protein"/>
    <property type="match status" value="1"/>
</dbReference>
<evidence type="ECO:0000313" key="7">
    <source>
        <dbReference type="EMBL" id="EAY03290.1"/>
    </source>
</evidence>
<dbReference type="PANTHER" id="PTHR48021">
    <property type="match status" value="1"/>
</dbReference>
<dbReference type="RefSeq" id="XP_001315513.1">
    <property type="nucleotide sequence ID" value="XM_001315478.1"/>
</dbReference>
<dbReference type="PANTHER" id="PTHR48021:SF1">
    <property type="entry name" value="GH07001P-RELATED"/>
    <property type="match status" value="1"/>
</dbReference>
<dbReference type="Gene3D" id="1.20.1250.20">
    <property type="entry name" value="MFS general substrate transporter like domains"/>
    <property type="match status" value="2"/>
</dbReference>
<dbReference type="GO" id="GO:0055085">
    <property type="term" value="P:transmembrane transport"/>
    <property type="evidence" value="ECO:0000318"/>
    <property type="project" value="GO_Central"/>
</dbReference>
<dbReference type="InParanoid" id="A2EVL1"/>
<name>A2EVL1_TRIV3</name>
<dbReference type="InterPro" id="IPR036259">
    <property type="entry name" value="MFS_trans_sf"/>
</dbReference>
<dbReference type="Pfam" id="PF00083">
    <property type="entry name" value="Sugar_tr"/>
    <property type="match status" value="2"/>
</dbReference>
<evidence type="ECO:0000256" key="5">
    <source>
        <dbReference type="SAM" id="Phobius"/>
    </source>
</evidence>
<organism evidence="7 8">
    <name type="scientific">Trichomonas vaginalis (strain ATCC PRA-98 / G3)</name>
    <dbReference type="NCBI Taxonomy" id="412133"/>
    <lineage>
        <taxon>Eukaryota</taxon>
        <taxon>Metamonada</taxon>
        <taxon>Parabasalia</taxon>
        <taxon>Trichomonadida</taxon>
        <taxon>Trichomonadidae</taxon>
        <taxon>Trichomonas</taxon>
    </lineage>
</organism>
<comment type="subcellular location">
    <subcellularLocation>
        <location evidence="1">Membrane</location>
        <topology evidence="1">Multi-pass membrane protein</topology>
    </subcellularLocation>
</comment>
<feature type="transmembrane region" description="Helical" evidence="5">
    <location>
        <begin position="359"/>
        <end position="381"/>
    </location>
</feature>
<dbReference type="InterPro" id="IPR005828">
    <property type="entry name" value="MFS_sugar_transport-like"/>
</dbReference>
<keyword evidence="2 5" id="KW-0812">Transmembrane</keyword>
<evidence type="ECO:0000259" key="6">
    <source>
        <dbReference type="PROSITE" id="PS50850"/>
    </source>
</evidence>
<feature type="transmembrane region" description="Helical" evidence="5">
    <location>
        <begin position="12"/>
        <end position="31"/>
    </location>
</feature>
<evidence type="ECO:0000313" key="8">
    <source>
        <dbReference type="Proteomes" id="UP000001542"/>
    </source>
</evidence>
<dbReference type="PROSITE" id="PS50850">
    <property type="entry name" value="MFS"/>
    <property type="match status" value="1"/>
</dbReference>
<dbReference type="SUPFAM" id="SSF103473">
    <property type="entry name" value="MFS general substrate transporter"/>
    <property type="match status" value="1"/>
</dbReference>
<feature type="transmembrane region" description="Helical" evidence="5">
    <location>
        <begin position="294"/>
        <end position="319"/>
    </location>
</feature>
<dbReference type="InterPro" id="IPR050549">
    <property type="entry name" value="MFS_Trehalose_Transporter"/>
</dbReference>
<protein>
    <submittedName>
        <fullName evidence="7">Major facilitator superfamily protein</fullName>
    </submittedName>
</protein>
<evidence type="ECO:0000256" key="3">
    <source>
        <dbReference type="ARBA" id="ARBA00022989"/>
    </source>
</evidence>
<keyword evidence="4 5" id="KW-0472">Membrane</keyword>
<feature type="transmembrane region" description="Helical" evidence="5">
    <location>
        <begin position="76"/>
        <end position="96"/>
    </location>
</feature>
<dbReference type="VEuPathDB" id="TrichDB:TVAGG3_0357910"/>
<evidence type="ECO:0000256" key="1">
    <source>
        <dbReference type="ARBA" id="ARBA00004141"/>
    </source>
</evidence>
<gene>
    <name evidence="7" type="ORF">TVAG_193600</name>
</gene>
<reference evidence="7" key="1">
    <citation type="submission" date="2006-10" db="EMBL/GenBank/DDBJ databases">
        <authorList>
            <person name="Amadeo P."/>
            <person name="Zhao Q."/>
            <person name="Wortman J."/>
            <person name="Fraser-Liggett C."/>
            <person name="Carlton J."/>
        </authorList>
    </citation>
    <scope>NUCLEOTIDE SEQUENCE</scope>
    <source>
        <strain evidence="7">G3</strain>
    </source>
</reference>
<feature type="transmembrane region" description="Helical" evidence="5">
    <location>
        <begin position="102"/>
        <end position="123"/>
    </location>
</feature>
<dbReference type="SMR" id="A2EVL1"/>
<proteinExistence type="predicted"/>
<feature type="transmembrane region" description="Helical" evidence="5">
    <location>
        <begin position="162"/>
        <end position="181"/>
    </location>
</feature>
<feature type="transmembrane region" description="Helical" evidence="5">
    <location>
        <begin position="202"/>
        <end position="222"/>
    </location>
</feature>
<dbReference type="eggNOG" id="KOG0254">
    <property type="taxonomic scope" value="Eukaryota"/>
</dbReference>
<dbReference type="KEGG" id="tva:4761138"/>
<accession>A2EVL1</accession>
<feature type="transmembrane region" description="Helical" evidence="5">
    <location>
        <begin position="51"/>
        <end position="69"/>
    </location>
</feature>
<evidence type="ECO:0000256" key="4">
    <source>
        <dbReference type="ARBA" id="ARBA00023136"/>
    </source>
</evidence>
<feature type="transmembrane region" description="Helical" evidence="5">
    <location>
        <begin position="234"/>
        <end position="260"/>
    </location>
</feature>
<dbReference type="EMBL" id="DS113509">
    <property type="protein sequence ID" value="EAY03290.1"/>
    <property type="molecule type" value="Genomic_DNA"/>
</dbReference>
<sequence>MVPKIQNPYINALILSMGAMDVGFGMVYPAYTTTAISKRFDLSLTEETMFNVGGILSAIVGSLAINVVVNKFGKRVSGLFSGLYATIMWILLACSVNKGMLFTFRCLSCLSIGLWTTIVPAFLSEVAPENRKYFFGFVNQIAIAFGFLFVTIIGAYLKWEVVAGICAVPNFIIAVLIMFIPEKEQQTAEPVSWAKVCSYHKALFIGFLFMFFLQFSGVQPVMSNMEKILSKANLSISIQVIGIIALIVQLITTCISAIIVDKLGNYLCWMISSVGQLIAFVLLCLHQKKNLPTWVFIIGLFLEQIMYGVGIGPIPFACATVQLEMQYRATAMAITVSENWALTAFVNLIWPYMEKAMTLGYAFLFFAGMMVLSIIFGIVIFGNKLDQEPPALDNKDSSGDGVSI</sequence>